<dbReference type="EMBL" id="JBHSAW010000004">
    <property type="protein sequence ID" value="MFC4096184.1"/>
    <property type="molecule type" value="Genomic_DNA"/>
</dbReference>
<keyword evidence="4" id="KW-1185">Reference proteome</keyword>
<comment type="caution">
    <text evidence="3">The sequence shown here is derived from an EMBL/GenBank/DDBJ whole genome shotgun (WGS) entry which is preliminary data.</text>
</comment>
<dbReference type="PROSITE" id="PS51257">
    <property type="entry name" value="PROKAR_LIPOPROTEIN"/>
    <property type="match status" value="1"/>
</dbReference>
<feature type="domain" description="3-keto-alpha-glucoside-1,2-lyase/3-keto-2-hydroxy-glucal hydratase" evidence="2">
    <location>
        <begin position="251"/>
        <end position="458"/>
    </location>
</feature>
<dbReference type="Proteomes" id="UP001595814">
    <property type="component" value="Unassembled WGS sequence"/>
</dbReference>
<proteinExistence type="predicted"/>
<organism evidence="3 4">
    <name type="scientific">Euzebyella saccharophila</name>
    <dbReference type="NCBI Taxonomy" id="679664"/>
    <lineage>
        <taxon>Bacteria</taxon>
        <taxon>Pseudomonadati</taxon>
        <taxon>Bacteroidota</taxon>
        <taxon>Flavobacteriia</taxon>
        <taxon>Flavobacteriales</taxon>
        <taxon>Flavobacteriaceae</taxon>
        <taxon>Euzebyella</taxon>
    </lineage>
</organism>
<gene>
    <name evidence="3" type="ORF">ACFOUT_09875</name>
</gene>
<dbReference type="RefSeq" id="WP_192460210.1">
    <property type="nucleotide sequence ID" value="NZ_JACYFJ010000001.1"/>
</dbReference>
<evidence type="ECO:0000313" key="3">
    <source>
        <dbReference type="EMBL" id="MFC4096184.1"/>
    </source>
</evidence>
<evidence type="ECO:0000256" key="1">
    <source>
        <dbReference type="SAM" id="SignalP"/>
    </source>
</evidence>
<sequence length="462" mass="51799">MNIIKSSRAKIVNGLALTALILLGSCGETAKDDTPWIEIFDGKTFNGWSQKGGKANYEVRDGIIVGSTVHDTPNSFMTSDKMYGDFILELDYKVDSTMNSGIQIRSNSYPKYMNGRVHGYQIEIDPSERAWSAGIYDEARRGWLNPMTDNPEAQKAFKQNDWNHYRIEAIGDTLQTWINGVPAANLIDEKTASGFIGLQVHSIPKENKEGTEIMWRNIKILTDSLSKYNRPHPVAPVVTKNNLTKSEKDNGWAMLWDGKTTDGWRGARLDEFPDHGWEIKDGVLSVLSSGGEESAAGGDIVTKELYGDFELKVDFKLTEGGNSGIKYYVNTDINKGPGSSIGLEYQILDDDKHPDAKMGKDGNRTVSSLYDLITAAEDKPINPIGEWNTAHIISKDNHVEHWLNGEKVLEYERKSEAYRKLVAESKYEKWPNFGEADKGHILLQDHGDLVFFKNIKIKDLSK</sequence>
<dbReference type="InterPro" id="IPR010496">
    <property type="entry name" value="AL/BT2_dom"/>
</dbReference>
<dbReference type="Gene3D" id="2.60.120.560">
    <property type="entry name" value="Exo-inulinase, domain 1"/>
    <property type="match status" value="2"/>
</dbReference>
<name>A0ABV8JTP2_9FLAO</name>
<feature type="domain" description="3-keto-alpha-glucoside-1,2-lyase/3-keto-2-hydroxy-glucal hydratase" evidence="2">
    <location>
        <begin position="36"/>
        <end position="220"/>
    </location>
</feature>
<accession>A0ABV8JTP2</accession>
<feature type="signal peptide" evidence="1">
    <location>
        <begin position="1"/>
        <end position="30"/>
    </location>
</feature>
<protein>
    <submittedName>
        <fullName evidence="3">DUF1080 domain-containing protein</fullName>
    </submittedName>
</protein>
<feature type="chain" id="PRO_5046438261" evidence="1">
    <location>
        <begin position="31"/>
        <end position="462"/>
    </location>
</feature>
<dbReference type="Pfam" id="PF06439">
    <property type="entry name" value="3keto-disac_hyd"/>
    <property type="match status" value="2"/>
</dbReference>
<evidence type="ECO:0000313" key="4">
    <source>
        <dbReference type="Proteomes" id="UP001595814"/>
    </source>
</evidence>
<keyword evidence="1" id="KW-0732">Signal</keyword>
<evidence type="ECO:0000259" key="2">
    <source>
        <dbReference type="Pfam" id="PF06439"/>
    </source>
</evidence>
<reference evidence="4" key="1">
    <citation type="journal article" date="2019" name="Int. J. Syst. Evol. Microbiol.">
        <title>The Global Catalogue of Microorganisms (GCM) 10K type strain sequencing project: providing services to taxonomists for standard genome sequencing and annotation.</title>
        <authorList>
            <consortium name="The Broad Institute Genomics Platform"/>
            <consortium name="The Broad Institute Genome Sequencing Center for Infectious Disease"/>
            <person name="Wu L."/>
            <person name="Ma J."/>
        </authorList>
    </citation>
    <scope>NUCLEOTIDE SEQUENCE [LARGE SCALE GENOMIC DNA]</scope>
    <source>
        <strain evidence="4">CECT 7477</strain>
    </source>
</reference>